<dbReference type="OrthoDB" id="9796171at2"/>
<dbReference type="InterPro" id="IPR000182">
    <property type="entry name" value="GNAT_dom"/>
</dbReference>
<reference evidence="4 5" key="1">
    <citation type="submission" date="2019-03" db="EMBL/GenBank/DDBJ databases">
        <title>Primorskyibacter sp. SS33 isolated from sediments.</title>
        <authorList>
            <person name="Xunke S."/>
        </authorList>
    </citation>
    <scope>NUCLEOTIDE SEQUENCE [LARGE SCALE GENOMIC DNA]</scope>
    <source>
        <strain evidence="4 5">SS33</strain>
    </source>
</reference>
<keyword evidence="5" id="KW-1185">Reference proteome</keyword>
<accession>A0A4R6A6S5</accession>
<dbReference type="SUPFAM" id="SSF55729">
    <property type="entry name" value="Acyl-CoA N-acyltransferases (Nat)"/>
    <property type="match status" value="1"/>
</dbReference>
<evidence type="ECO:0000313" key="5">
    <source>
        <dbReference type="Proteomes" id="UP000295701"/>
    </source>
</evidence>
<dbReference type="Proteomes" id="UP000295701">
    <property type="component" value="Unassembled WGS sequence"/>
</dbReference>
<sequence>MSLIIGRSPDLAACHSVRRAVFIEEQGISEADEIDDLDAGAIHILAQQEGLPIGTARILLDPPVGKIGRICVLAPYRGTGLGRKLVEAALGILRETPRIDEAVLGAQLHTLDFYRKLGFEAEGPIFDDAGIPHRLMRRAL</sequence>
<dbReference type="AlphaFoldDB" id="A0A4R6A6S5"/>
<dbReference type="RefSeq" id="WP_133397101.1">
    <property type="nucleotide sequence ID" value="NZ_SNAA01000011.1"/>
</dbReference>
<organism evidence="4 5">
    <name type="scientific">Palleronia sediminis</name>
    <dbReference type="NCBI Taxonomy" id="2547833"/>
    <lineage>
        <taxon>Bacteria</taxon>
        <taxon>Pseudomonadati</taxon>
        <taxon>Pseudomonadota</taxon>
        <taxon>Alphaproteobacteria</taxon>
        <taxon>Rhodobacterales</taxon>
        <taxon>Roseobacteraceae</taxon>
        <taxon>Palleronia</taxon>
    </lineage>
</organism>
<dbReference type="Gene3D" id="3.40.630.30">
    <property type="match status" value="1"/>
</dbReference>
<evidence type="ECO:0000313" key="4">
    <source>
        <dbReference type="EMBL" id="TDL78427.1"/>
    </source>
</evidence>
<dbReference type="PROSITE" id="PS51186">
    <property type="entry name" value="GNAT"/>
    <property type="match status" value="1"/>
</dbReference>
<keyword evidence="1 4" id="KW-0808">Transferase</keyword>
<proteinExistence type="predicted"/>
<dbReference type="CDD" id="cd04301">
    <property type="entry name" value="NAT_SF"/>
    <property type="match status" value="1"/>
</dbReference>
<comment type="caution">
    <text evidence="4">The sequence shown here is derived from an EMBL/GenBank/DDBJ whole genome shotgun (WGS) entry which is preliminary data.</text>
</comment>
<feature type="domain" description="N-acetyltransferase" evidence="3">
    <location>
        <begin position="1"/>
        <end position="140"/>
    </location>
</feature>
<keyword evidence="2" id="KW-0012">Acyltransferase</keyword>
<evidence type="ECO:0000259" key="3">
    <source>
        <dbReference type="PROSITE" id="PS51186"/>
    </source>
</evidence>
<evidence type="ECO:0000256" key="1">
    <source>
        <dbReference type="ARBA" id="ARBA00022679"/>
    </source>
</evidence>
<dbReference type="EMBL" id="SNAA01000011">
    <property type="protein sequence ID" value="TDL78427.1"/>
    <property type="molecule type" value="Genomic_DNA"/>
</dbReference>
<dbReference type="Pfam" id="PF13673">
    <property type="entry name" value="Acetyltransf_10"/>
    <property type="match status" value="1"/>
</dbReference>
<gene>
    <name evidence="4" type="ORF">E2L08_10835</name>
</gene>
<evidence type="ECO:0000256" key="2">
    <source>
        <dbReference type="ARBA" id="ARBA00023315"/>
    </source>
</evidence>
<dbReference type="InterPro" id="IPR050832">
    <property type="entry name" value="Bact_Acetyltransf"/>
</dbReference>
<dbReference type="PANTHER" id="PTHR43877">
    <property type="entry name" value="AMINOALKYLPHOSPHONATE N-ACETYLTRANSFERASE-RELATED-RELATED"/>
    <property type="match status" value="1"/>
</dbReference>
<protein>
    <submittedName>
        <fullName evidence="4">GNAT family N-acetyltransferase</fullName>
    </submittedName>
</protein>
<name>A0A4R6A6S5_9RHOB</name>
<dbReference type="GO" id="GO:0016747">
    <property type="term" value="F:acyltransferase activity, transferring groups other than amino-acyl groups"/>
    <property type="evidence" value="ECO:0007669"/>
    <property type="project" value="InterPro"/>
</dbReference>
<dbReference type="InterPro" id="IPR016181">
    <property type="entry name" value="Acyl_CoA_acyltransferase"/>
</dbReference>